<gene>
    <name evidence="1" type="ORF">GCM10011399_33940</name>
</gene>
<proteinExistence type="predicted"/>
<evidence type="ECO:0000313" key="1">
    <source>
        <dbReference type="EMBL" id="GGF38233.1"/>
    </source>
</evidence>
<dbReference type="Proteomes" id="UP000598775">
    <property type="component" value="Unassembled WGS sequence"/>
</dbReference>
<accession>A0A917EZX8</accession>
<organism evidence="1 2">
    <name type="scientific">Subtercola lobariae</name>
    <dbReference type="NCBI Taxonomy" id="1588641"/>
    <lineage>
        <taxon>Bacteria</taxon>
        <taxon>Bacillati</taxon>
        <taxon>Actinomycetota</taxon>
        <taxon>Actinomycetes</taxon>
        <taxon>Micrococcales</taxon>
        <taxon>Microbacteriaceae</taxon>
        <taxon>Subtercola</taxon>
    </lineage>
</organism>
<protein>
    <submittedName>
        <fullName evidence="1">Uncharacterized protein</fullName>
    </submittedName>
</protein>
<dbReference type="AlphaFoldDB" id="A0A917EZX8"/>
<dbReference type="EMBL" id="BMGP01000006">
    <property type="protein sequence ID" value="GGF38233.1"/>
    <property type="molecule type" value="Genomic_DNA"/>
</dbReference>
<sequence length="78" mass="8728">MHTVEWMLQTVAGGGVRLTAAEYLPPAVVFRAMTESGWAEHWVRAENRKDLTSLSFCGRSPLRSARPRRVVWGVSGML</sequence>
<reference evidence="1 2" key="1">
    <citation type="journal article" date="2014" name="Int. J. Syst. Evol. Microbiol.">
        <title>Complete genome sequence of Corynebacterium casei LMG S-19264T (=DSM 44701T), isolated from a smear-ripened cheese.</title>
        <authorList>
            <consortium name="US DOE Joint Genome Institute (JGI-PGF)"/>
            <person name="Walter F."/>
            <person name="Albersmeier A."/>
            <person name="Kalinowski J."/>
            <person name="Ruckert C."/>
        </authorList>
    </citation>
    <scope>NUCLEOTIDE SEQUENCE [LARGE SCALE GENOMIC DNA]</scope>
    <source>
        <strain evidence="1 2">CGMCC 1.12976</strain>
    </source>
</reference>
<comment type="caution">
    <text evidence="1">The sequence shown here is derived from an EMBL/GenBank/DDBJ whole genome shotgun (WGS) entry which is preliminary data.</text>
</comment>
<keyword evidence="2" id="KW-1185">Reference proteome</keyword>
<name>A0A917EZX8_9MICO</name>
<evidence type="ECO:0000313" key="2">
    <source>
        <dbReference type="Proteomes" id="UP000598775"/>
    </source>
</evidence>